<evidence type="ECO:0000313" key="2">
    <source>
        <dbReference type="Proteomes" id="UP001605036"/>
    </source>
</evidence>
<dbReference type="Proteomes" id="UP001605036">
    <property type="component" value="Unassembled WGS sequence"/>
</dbReference>
<keyword evidence="2" id="KW-1185">Reference proteome</keyword>
<organism evidence="1 2">
    <name type="scientific">Riccia fluitans</name>
    <dbReference type="NCBI Taxonomy" id="41844"/>
    <lineage>
        <taxon>Eukaryota</taxon>
        <taxon>Viridiplantae</taxon>
        <taxon>Streptophyta</taxon>
        <taxon>Embryophyta</taxon>
        <taxon>Marchantiophyta</taxon>
        <taxon>Marchantiopsida</taxon>
        <taxon>Marchantiidae</taxon>
        <taxon>Marchantiales</taxon>
        <taxon>Ricciaceae</taxon>
        <taxon>Riccia</taxon>
    </lineage>
</organism>
<dbReference type="AlphaFoldDB" id="A0ABD1Y590"/>
<dbReference type="Pfam" id="PF04827">
    <property type="entry name" value="Plant_tran"/>
    <property type="match status" value="1"/>
</dbReference>
<dbReference type="InterPro" id="IPR006912">
    <property type="entry name" value="Harbinger_derived_prot"/>
</dbReference>
<protein>
    <recommendedName>
        <fullName evidence="3">DDE Tnp4 domain-containing protein</fullName>
    </recommendedName>
</protein>
<name>A0ABD1Y590_9MARC</name>
<reference evidence="1 2" key="1">
    <citation type="submission" date="2024-09" db="EMBL/GenBank/DDBJ databases">
        <title>Chromosome-scale assembly of Riccia fluitans.</title>
        <authorList>
            <person name="Paukszto L."/>
            <person name="Sawicki J."/>
            <person name="Karawczyk K."/>
            <person name="Piernik-Szablinska J."/>
            <person name="Szczecinska M."/>
            <person name="Mazdziarz M."/>
        </authorList>
    </citation>
    <scope>NUCLEOTIDE SEQUENCE [LARGE SCALE GENOMIC DNA]</scope>
    <source>
        <strain evidence="1">Rf_01</strain>
        <tissue evidence="1">Aerial parts of the thallus</tissue>
    </source>
</reference>
<dbReference type="PANTHER" id="PTHR47150:SF5">
    <property type="entry name" value="OS07G0546750 PROTEIN"/>
    <property type="match status" value="1"/>
</dbReference>
<gene>
    <name evidence="1" type="ORF">R1flu_002070</name>
</gene>
<sequence length="151" mass="17776">MPGSMNDIIVLQHSTLLHSFFNGSMPSIQYEVNNNSYNLPYWLVDGIYPNWPVFMKTIPDPQGPARKLFSNVQEECRKDIEWAFGVLQKRFAIVRNPARSWKPERLKMIMKTCIILHNMIVEDQRIAAEQLIDDDFDEPENVDRQRELRQP</sequence>
<comment type="caution">
    <text evidence="1">The sequence shown here is derived from an EMBL/GenBank/DDBJ whole genome shotgun (WGS) entry which is preliminary data.</text>
</comment>
<accession>A0ABD1Y590</accession>
<dbReference type="EMBL" id="JBHFFA010000006">
    <property type="protein sequence ID" value="KAL2621865.1"/>
    <property type="molecule type" value="Genomic_DNA"/>
</dbReference>
<evidence type="ECO:0008006" key="3">
    <source>
        <dbReference type="Google" id="ProtNLM"/>
    </source>
</evidence>
<dbReference type="PANTHER" id="PTHR47150">
    <property type="entry name" value="OS12G0169200 PROTEIN"/>
    <property type="match status" value="1"/>
</dbReference>
<proteinExistence type="predicted"/>
<evidence type="ECO:0000313" key="1">
    <source>
        <dbReference type="EMBL" id="KAL2621865.1"/>
    </source>
</evidence>